<dbReference type="InterPro" id="IPR051262">
    <property type="entry name" value="SMP-30/CGR1_Lactonase"/>
</dbReference>
<keyword evidence="4" id="KW-0732">Signal</keyword>
<evidence type="ECO:0000256" key="3">
    <source>
        <dbReference type="PIRSR" id="PIRSR605511-2"/>
    </source>
</evidence>
<name>A0A5C5U7P2_9GAMM</name>
<feature type="binding site" evidence="3">
    <location>
        <position position="288"/>
    </location>
    <ligand>
        <name>a divalent metal cation</name>
        <dbReference type="ChEBI" id="CHEBI:60240"/>
    </ligand>
</feature>
<feature type="binding site" evidence="3">
    <location>
        <position position="78"/>
    </location>
    <ligand>
        <name>a divalent metal cation</name>
        <dbReference type="ChEBI" id="CHEBI:60240"/>
    </ligand>
</feature>
<dbReference type="InterPro" id="IPR011042">
    <property type="entry name" value="6-blade_b-propeller_TolB-like"/>
</dbReference>
<feature type="domain" description="SMP-30/Gluconolactonase/LRE-like region" evidence="5">
    <location>
        <begin position="76"/>
        <end position="342"/>
    </location>
</feature>
<comment type="caution">
    <text evidence="6">The sequence shown here is derived from an EMBL/GenBank/DDBJ whole genome shotgun (WGS) entry which is preliminary data.</text>
</comment>
<dbReference type="PRINTS" id="PR01790">
    <property type="entry name" value="SMP30FAMILY"/>
</dbReference>
<organism evidence="6 7">
    <name type="scientific">Luteimonas marina</name>
    <dbReference type="NCBI Taxonomy" id="488485"/>
    <lineage>
        <taxon>Bacteria</taxon>
        <taxon>Pseudomonadati</taxon>
        <taxon>Pseudomonadota</taxon>
        <taxon>Gammaproteobacteria</taxon>
        <taxon>Lysobacterales</taxon>
        <taxon>Lysobacteraceae</taxon>
        <taxon>Luteimonas</taxon>
    </lineage>
</organism>
<keyword evidence="7" id="KW-1185">Reference proteome</keyword>
<dbReference type="PANTHER" id="PTHR47572">
    <property type="entry name" value="LIPOPROTEIN-RELATED"/>
    <property type="match status" value="1"/>
</dbReference>
<dbReference type="EMBL" id="VOHK01000003">
    <property type="protein sequence ID" value="TWT21410.1"/>
    <property type="molecule type" value="Genomic_DNA"/>
</dbReference>
<gene>
    <name evidence="6" type="ORF">FQY83_08695</name>
</gene>
<evidence type="ECO:0000259" key="5">
    <source>
        <dbReference type="Pfam" id="PF08450"/>
    </source>
</evidence>
<dbReference type="Proteomes" id="UP000319980">
    <property type="component" value="Unassembled WGS sequence"/>
</dbReference>
<accession>A0A5C5U7P2</accession>
<dbReference type="Pfam" id="PF08450">
    <property type="entry name" value="SGL"/>
    <property type="match status" value="1"/>
</dbReference>
<dbReference type="AlphaFoldDB" id="A0A5C5U7P2"/>
<protein>
    <submittedName>
        <fullName evidence="6">SMP-30/gluconolactonase/LRE family protein</fullName>
    </submittedName>
</protein>
<dbReference type="GO" id="GO:0016787">
    <property type="term" value="F:hydrolase activity"/>
    <property type="evidence" value="ECO:0007669"/>
    <property type="project" value="UniProtKB-KW"/>
</dbReference>
<keyword evidence="3" id="KW-0479">Metal-binding</keyword>
<dbReference type="InterPro" id="IPR013658">
    <property type="entry name" value="SGL"/>
</dbReference>
<dbReference type="OrthoDB" id="241638at2"/>
<sequence length="359" mass="37937">MRIHPASLLATAIAAALAACTPSPDNTQAADTSVADSAQADGVETVGQLTVFDSSFEDVIALEAQVEKLTGDEFTWSEGPTWVNDGQYLLFTDVPENRMYRWSQAEGLSVFLEPSGYTGPELDTLREAGANGLSAEATGTVLLADSGSRLVARFDPATKEKTTLATHFEGKRLNSPNDVIARSDGAVFFTDPPYGLKDMNDSPVKEQAANGVYRIDADGSVHLVDGQLSFPNGIALSPDERTLYVANSDPERPVWMAYTLDDAGNASDSRVLADASDLMGDGVHGLPDGLAVSTDGLLFATAPGGVLVMDANGKRLGRIETGSAIANTAFGDDGRTLYMTSHKFLARVPLKVAGLGFQR</sequence>
<feature type="binding site" evidence="3">
    <location>
        <position position="232"/>
    </location>
    <ligand>
        <name>a divalent metal cation</name>
        <dbReference type="ChEBI" id="CHEBI:60240"/>
    </ligand>
</feature>
<feature type="signal peptide" evidence="4">
    <location>
        <begin position="1"/>
        <end position="18"/>
    </location>
</feature>
<dbReference type="GO" id="GO:0046872">
    <property type="term" value="F:metal ion binding"/>
    <property type="evidence" value="ECO:0007669"/>
    <property type="project" value="UniProtKB-KW"/>
</dbReference>
<reference evidence="6 7" key="1">
    <citation type="journal article" date="2008" name="Int. J. Syst. Evol. Microbiol.">
        <title>Luteimonas marina sp. nov., isolated from seawater.</title>
        <authorList>
            <person name="Baik K.S."/>
            <person name="Park S.C."/>
            <person name="Kim M.S."/>
            <person name="Kim E.M."/>
            <person name="Park C."/>
            <person name="Chun J."/>
            <person name="Seong C.N."/>
        </authorList>
    </citation>
    <scope>NUCLEOTIDE SEQUENCE [LARGE SCALE GENOMIC DNA]</scope>
    <source>
        <strain evidence="6 7">FR1330</strain>
    </source>
</reference>
<feature type="chain" id="PRO_5022883670" evidence="4">
    <location>
        <begin position="19"/>
        <end position="359"/>
    </location>
</feature>
<feature type="active site" description="Proton donor/acceptor" evidence="2">
    <location>
        <position position="288"/>
    </location>
</feature>
<keyword evidence="1" id="KW-0378">Hydrolase</keyword>
<evidence type="ECO:0000256" key="1">
    <source>
        <dbReference type="ARBA" id="ARBA00022801"/>
    </source>
</evidence>
<dbReference type="RefSeq" id="WP_146387111.1">
    <property type="nucleotide sequence ID" value="NZ_VOHK01000003.1"/>
</dbReference>
<feature type="binding site" evidence="3">
    <location>
        <position position="177"/>
    </location>
    <ligand>
        <name>substrate</name>
    </ligand>
</feature>
<keyword evidence="3" id="KW-0862">Zinc</keyword>
<dbReference type="PANTHER" id="PTHR47572:SF4">
    <property type="entry name" value="LACTONASE DRP35"/>
    <property type="match status" value="1"/>
</dbReference>
<dbReference type="PROSITE" id="PS51257">
    <property type="entry name" value="PROKAR_LIPOPROTEIN"/>
    <property type="match status" value="1"/>
</dbReference>
<dbReference type="SUPFAM" id="SSF63829">
    <property type="entry name" value="Calcium-dependent phosphotriesterase"/>
    <property type="match status" value="1"/>
</dbReference>
<dbReference type="Gene3D" id="2.120.10.30">
    <property type="entry name" value="TolB, C-terminal domain"/>
    <property type="match status" value="1"/>
</dbReference>
<proteinExistence type="predicted"/>
<evidence type="ECO:0000313" key="7">
    <source>
        <dbReference type="Proteomes" id="UP000319980"/>
    </source>
</evidence>
<evidence type="ECO:0000256" key="2">
    <source>
        <dbReference type="PIRSR" id="PIRSR605511-1"/>
    </source>
</evidence>
<evidence type="ECO:0000256" key="4">
    <source>
        <dbReference type="SAM" id="SignalP"/>
    </source>
</evidence>
<evidence type="ECO:0000313" key="6">
    <source>
        <dbReference type="EMBL" id="TWT21410.1"/>
    </source>
</evidence>
<comment type="cofactor">
    <cofactor evidence="3">
        <name>Zn(2+)</name>
        <dbReference type="ChEBI" id="CHEBI:29105"/>
    </cofactor>
    <text evidence="3">Binds 1 divalent metal cation per subunit.</text>
</comment>
<dbReference type="InterPro" id="IPR005511">
    <property type="entry name" value="SMP-30"/>
</dbReference>